<dbReference type="GO" id="GO:0009231">
    <property type="term" value="P:riboflavin biosynthetic process"/>
    <property type="evidence" value="ECO:0007669"/>
    <property type="project" value="TreeGrafter"/>
</dbReference>
<keyword evidence="3" id="KW-0378">Hydrolase</keyword>
<comment type="similarity">
    <text evidence="5">Belongs to the creatininase superfamily.</text>
</comment>
<dbReference type="GO" id="GO:0046872">
    <property type="term" value="F:metal ion binding"/>
    <property type="evidence" value="ECO:0007669"/>
    <property type="project" value="UniProtKB-KW"/>
</dbReference>
<reference evidence="7" key="2">
    <citation type="submission" date="2012-03" db="EMBL/GenBank/DDBJ databases">
        <title>The complete genome sequence of the pioneer microbe on fresh volcanic deposit, Leptospirillum ferrooxidans strain C2-3.</title>
        <authorList>
            <person name="Fujimura R."/>
            <person name="Sato Y."/>
            <person name="Nishizawa T."/>
            <person name="Nanba K."/>
            <person name="Oshima K."/>
            <person name="Hattori M."/>
            <person name="Kamijo T."/>
            <person name="Ohta H."/>
        </authorList>
    </citation>
    <scope>NUCLEOTIDE SEQUENCE [LARGE SCALE GENOMIC DNA]</scope>
    <source>
        <strain evidence="7">C2-3</strain>
    </source>
</reference>
<evidence type="ECO:0000256" key="5">
    <source>
        <dbReference type="ARBA" id="ARBA00024029"/>
    </source>
</evidence>
<keyword evidence="4" id="KW-0862">Zinc</keyword>
<evidence type="ECO:0000256" key="3">
    <source>
        <dbReference type="ARBA" id="ARBA00022801"/>
    </source>
</evidence>
<dbReference type="PANTHER" id="PTHR35005">
    <property type="entry name" value="3-DEHYDRO-SCYLLO-INOSOSE HYDROLASE"/>
    <property type="match status" value="1"/>
</dbReference>
<dbReference type="Proteomes" id="UP000007382">
    <property type="component" value="Chromosome"/>
</dbReference>
<evidence type="ECO:0000256" key="2">
    <source>
        <dbReference type="ARBA" id="ARBA00022723"/>
    </source>
</evidence>
<dbReference type="HOGENOM" id="CLU_055029_2_0_0"/>
<reference evidence="6 7" key="1">
    <citation type="journal article" date="2012" name="J. Bacteriol.">
        <title>Complete Genome Sequence of Leptospirillum ferrooxidans Strain C2-3, Isolated from a Fresh Volcanic Ash Deposit on the Island of Miyake, Japan.</title>
        <authorList>
            <person name="Fujimura R."/>
            <person name="Sato Y."/>
            <person name="Nishizawa T."/>
            <person name="Oshima K."/>
            <person name="Kim S.-W."/>
            <person name="Hattori M."/>
            <person name="Kamijo T."/>
            <person name="Ohta H."/>
        </authorList>
    </citation>
    <scope>NUCLEOTIDE SEQUENCE [LARGE SCALE GENOMIC DNA]</scope>
    <source>
        <strain evidence="6 7">C2-3</strain>
    </source>
</reference>
<keyword evidence="2" id="KW-0479">Metal-binding</keyword>
<gene>
    <name evidence="6" type="ordered locus">LFE_1964</name>
</gene>
<dbReference type="OrthoDB" id="9801445at2"/>
<dbReference type="RefSeq" id="WP_014450125.1">
    <property type="nucleotide sequence ID" value="NC_017094.1"/>
</dbReference>
<name>I0IQU2_LEPFC</name>
<dbReference type="PATRIC" id="fig|1162668.3.peg.2328"/>
<dbReference type="EMBL" id="AP012342">
    <property type="protein sequence ID" value="BAM07641.1"/>
    <property type="molecule type" value="Genomic_DNA"/>
</dbReference>
<accession>I0IQU2</accession>
<protein>
    <submittedName>
        <fullName evidence="6">Putative creatininase</fullName>
    </submittedName>
</protein>
<dbReference type="KEGG" id="lfc:LFE_1964"/>
<dbReference type="PANTHER" id="PTHR35005:SF1">
    <property type="entry name" value="2-AMINO-5-FORMYLAMINO-6-RIBOSYLAMINOPYRIMIDIN-4(3H)-ONE 5'-MONOPHOSPHATE DEFORMYLASE"/>
    <property type="match status" value="1"/>
</dbReference>
<dbReference type="GO" id="GO:0016811">
    <property type="term" value="F:hydrolase activity, acting on carbon-nitrogen (but not peptide) bonds, in linear amides"/>
    <property type="evidence" value="ECO:0007669"/>
    <property type="project" value="TreeGrafter"/>
</dbReference>
<comment type="cofactor">
    <cofactor evidence="1">
        <name>Zn(2+)</name>
        <dbReference type="ChEBI" id="CHEBI:29105"/>
    </cofactor>
</comment>
<dbReference type="InterPro" id="IPR003785">
    <property type="entry name" value="Creatininase/forma_Hydrolase"/>
</dbReference>
<evidence type="ECO:0000313" key="6">
    <source>
        <dbReference type="EMBL" id="BAM07641.1"/>
    </source>
</evidence>
<evidence type="ECO:0000313" key="7">
    <source>
        <dbReference type="Proteomes" id="UP000007382"/>
    </source>
</evidence>
<dbReference type="AlphaFoldDB" id="I0IQU2"/>
<dbReference type="Gene3D" id="3.40.50.10310">
    <property type="entry name" value="Creatininase"/>
    <property type="match status" value="1"/>
</dbReference>
<evidence type="ECO:0000256" key="4">
    <source>
        <dbReference type="ARBA" id="ARBA00022833"/>
    </source>
</evidence>
<dbReference type="STRING" id="1162668.LFE_1964"/>
<dbReference type="Pfam" id="PF02633">
    <property type="entry name" value="Creatininase"/>
    <property type="match status" value="1"/>
</dbReference>
<dbReference type="InterPro" id="IPR024087">
    <property type="entry name" value="Creatininase-like_sf"/>
</dbReference>
<dbReference type="SUPFAM" id="SSF102215">
    <property type="entry name" value="Creatininase"/>
    <property type="match status" value="1"/>
</dbReference>
<sequence length="246" mass="26440">MNNELATLSWPAVEKRISQKTIIIPVGSTEQHGPNGLIGTDHLIAGALAKALGDETGILVAPTMAYGMSHHHLAFPGTASLRPETLIMMTTDIISSFARNGFSRFFFVNGHGGNVSSMSAAFSQILTDSPNLRIQLASWWLLPEVTAREKEVFGSENGFHATCGEVAVTWYLFPQAQTPIAPGVAPDPKTEWPVGPERFRMLYPDGRMGSNPALSTGEIGAELFAIAKAALVTKLSDFLKMDQSGV</sequence>
<proteinExistence type="inferred from homology"/>
<dbReference type="eggNOG" id="COG1402">
    <property type="taxonomic scope" value="Bacteria"/>
</dbReference>
<organism evidence="6 7">
    <name type="scientific">Leptospirillum ferrooxidans (strain C2-3)</name>
    <dbReference type="NCBI Taxonomy" id="1162668"/>
    <lineage>
        <taxon>Bacteria</taxon>
        <taxon>Pseudomonadati</taxon>
        <taxon>Nitrospirota</taxon>
        <taxon>Nitrospiria</taxon>
        <taxon>Nitrospirales</taxon>
        <taxon>Nitrospiraceae</taxon>
        <taxon>Leptospirillum</taxon>
    </lineage>
</organism>
<evidence type="ECO:0000256" key="1">
    <source>
        <dbReference type="ARBA" id="ARBA00001947"/>
    </source>
</evidence>
<keyword evidence="7" id="KW-1185">Reference proteome</keyword>